<comment type="similarity">
    <text evidence="1">Belongs to the NifU family.</text>
</comment>
<sequence length="162" mass="17488">MDDALRDLYQQTILEHGRKPHNFGRLDPHSHAAKGSNPMCGDRVVVTLTVDGGRVADIRFEGRGCAISQASASIMTDLVKGRPLDEVRTLLDAFTAMATTGETPGGGLAEDDREAIRLMSGIHAFPMRVKCATLGWRTLEAALDNQSQTTTEAQPGKQEAAR</sequence>
<dbReference type="Pfam" id="PF01592">
    <property type="entry name" value="NifU_N"/>
    <property type="match status" value="1"/>
</dbReference>
<dbReference type="InterPro" id="IPR002871">
    <property type="entry name" value="NIF_FeS_clus_asmbl_NifU_N"/>
</dbReference>
<dbReference type="Gene3D" id="3.90.1010.10">
    <property type="match status" value="1"/>
</dbReference>
<name>A0A9J6PBW2_9PROT</name>
<dbReference type="AlphaFoldDB" id="A0A9J6PBW2"/>
<protein>
    <submittedName>
        <fullName evidence="3">SUF system NifU family Fe-S cluster assembly protein</fullName>
    </submittedName>
</protein>
<evidence type="ECO:0000313" key="4">
    <source>
        <dbReference type="Proteomes" id="UP001055804"/>
    </source>
</evidence>
<dbReference type="SUPFAM" id="SSF82649">
    <property type="entry name" value="SufE/NifU"/>
    <property type="match status" value="1"/>
</dbReference>
<comment type="caution">
    <text evidence="3">The sequence shown here is derived from an EMBL/GenBank/DDBJ whole genome shotgun (WGS) entry which is preliminary data.</text>
</comment>
<organism evidence="3 4">
    <name type="scientific">Futiania mangrovi</name>
    <dbReference type="NCBI Taxonomy" id="2959716"/>
    <lineage>
        <taxon>Bacteria</taxon>
        <taxon>Pseudomonadati</taxon>
        <taxon>Pseudomonadota</taxon>
        <taxon>Alphaproteobacteria</taxon>
        <taxon>Futianiales</taxon>
        <taxon>Futianiaceae</taxon>
        <taxon>Futiania</taxon>
    </lineage>
</organism>
<dbReference type="RefSeq" id="WP_269331636.1">
    <property type="nucleotide sequence ID" value="NZ_JAMZFT010000001.1"/>
</dbReference>
<accession>A0A9J6PBW2</accession>
<reference evidence="3" key="1">
    <citation type="submission" date="2022-06" db="EMBL/GenBank/DDBJ databases">
        <title>Isolation and Genomics of Futiania mangrovii gen. nov., sp. nov., a Rare and Metabolically-versatile member in the Class Alphaproteobacteria.</title>
        <authorList>
            <person name="Liu L."/>
            <person name="Huang W.-C."/>
            <person name="Pan J."/>
            <person name="Li J."/>
            <person name="Huang Y."/>
            <person name="Du H."/>
            <person name="Liu Y."/>
            <person name="Li M."/>
        </authorList>
    </citation>
    <scope>NUCLEOTIDE SEQUENCE</scope>
    <source>
        <strain evidence="3">FT118</strain>
    </source>
</reference>
<dbReference type="Proteomes" id="UP001055804">
    <property type="component" value="Unassembled WGS sequence"/>
</dbReference>
<dbReference type="EMBL" id="JAMZFT010000001">
    <property type="protein sequence ID" value="MCP1335702.1"/>
    <property type="molecule type" value="Genomic_DNA"/>
</dbReference>
<feature type="domain" description="NIF system FeS cluster assembly NifU N-terminal" evidence="2">
    <location>
        <begin position="9"/>
        <end position="131"/>
    </location>
</feature>
<proteinExistence type="inferred from homology"/>
<dbReference type="NCBIfam" id="TIGR01994">
    <property type="entry name" value="SUF_scaf_2"/>
    <property type="match status" value="1"/>
</dbReference>
<dbReference type="GO" id="GO:0016226">
    <property type="term" value="P:iron-sulfur cluster assembly"/>
    <property type="evidence" value="ECO:0007669"/>
    <property type="project" value="InterPro"/>
</dbReference>
<evidence type="ECO:0000256" key="1">
    <source>
        <dbReference type="ARBA" id="ARBA00006420"/>
    </source>
</evidence>
<evidence type="ECO:0000313" key="3">
    <source>
        <dbReference type="EMBL" id="MCP1335702.1"/>
    </source>
</evidence>
<keyword evidence="4" id="KW-1185">Reference proteome</keyword>
<gene>
    <name evidence="3" type="ORF">NJQ99_04705</name>
</gene>
<dbReference type="FunFam" id="3.90.1010.10:FF:000002">
    <property type="entry name" value="Iron-sulfur cluster assembly scaffold protein NifU"/>
    <property type="match status" value="1"/>
</dbReference>
<dbReference type="CDD" id="cd06664">
    <property type="entry name" value="IscU_like"/>
    <property type="match status" value="1"/>
</dbReference>
<dbReference type="GO" id="GO:0051536">
    <property type="term" value="F:iron-sulfur cluster binding"/>
    <property type="evidence" value="ECO:0007669"/>
    <property type="project" value="InterPro"/>
</dbReference>
<evidence type="ECO:0000259" key="2">
    <source>
        <dbReference type="Pfam" id="PF01592"/>
    </source>
</evidence>
<dbReference type="PANTHER" id="PTHR10093">
    <property type="entry name" value="IRON-SULFUR CLUSTER ASSEMBLY ENZYME NIFU HOMOLOG"/>
    <property type="match status" value="1"/>
</dbReference>
<dbReference type="GO" id="GO:0005506">
    <property type="term" value="F:iron ion binding"/>
    <property type="evidence" value="ECO:0007669"/>
    <property type="project" value="InterPro"/>
</dbReference>